<evidence type="ECO:0000313" key="3">
    <source>
        <dbReference type="Proteomes" id="UP000184267"/>
    </source>
</evidence>
<dbReference type="AlphaFoldDB" id="A0A1M2VRB7"/>
<feature type="region of interest" description="Disordered" evidence="1">
    <location>
        <begin position="22"/>
        <end position="52"/>
    </location>
</feature>
<name>A0A1M2VRB7_TRAPU</name>
<dbReference type="EMBL" id="MNAD01000813">
    <property type="protein sequence ID" value="OJT10135.1"/>
    <property type="molecule type" value="Genomic_DNA"/>
</dbReference>
<dbReference type="Proteomes" id="UP000184267">
    <property type="component" value="Unassembled WGS sequence"/>
</dbReference>
<organism evidence="2 3">
    <name type="scientific">Trametes pubescens</name>
    <name type="common">White-rot fungus</name>
    <dbReference type="NCBI Taxonomy" id="154538"/>
    <lineage>
        <taxon>Eukaryota</taxon>
        <taxon>Fungi</taxon>
        <taxon>Dikarya</taxon>
        <taxon>Basidiomycota</taxon>
        <taxon>Agaricomycotina</taxon>
        <taxon>Agaricomycetes</taxon>
        <taxon>Polyporales</taxon>
        <taxon>Polyporaceae</taxon>
        <taxon>Trametes</taxon>
    </lineage>
</organism>
<evidence type="ECO:0000313" key="2">
    <source>
        <dbReference type="EMBL" id="OJT10135.1"/>
    </source>
</evidence>
<comment type="caution">
    <text evidence="2">The sequence shown here is derived from an EMBL/GenBank/DDBJ whole genome shotgun (WGS) entry which is preliminary data.</text>
</comment>
<protein>
    <submittedName>
        <fullName evidence="2">Uncharacterized protein</fullName>
    </submittedName>
</protein>
<sequence length="52" mass="5836">MVMRTHRACRLPRCIPPAFGLSHSPLDSIGVPTRIHRPIPERPRSPQQSPAN</sequence>
<proteinExistence type="predicted"/>
<gene>
    <name evidence="2" type="ORF">TRAPUB_13351</name>
</gene>
<keyword evidence="3" id="KW-1185">Reference proteome</keyword>
<reference evidence="2 3" key="1">
    <citation type="submission" date="2016-10" db="EMBL/GenBank/DDBJ databases">
        <title>Genome sequence of the basidiomycete white-rot fungus Trametes pubescens.</title>
        <authorList>
            <person name="Makela M.R."/>
            <person name="Granchi Z."/>
            <person name="Peng M."/>
            <person name="De Vries R.P."/>
            <person name="Grigoriev I."/>
            <person name="Riley R."/>
            <person name="Hilden K."/>
        </authorList>
    </citation>
    <scope>NUCLEOTIDE SEQUENCE [LARGE SCALE GENOMIC DNA]</scope>
    <source>
        <strain evidence="2 3">FBCC735</strain>
    </source>
</reference>
<accession>A0A1M2VRB7</accession>
<evidence type="ECO:0000256" key="1">
    <source>
        <dbReference type="SAM" id="MobiDB-lite"/>
    </source>
</evidence>